<evidence type="ECO:0000256" key="9">
    <source>
        <dbReference type="ARBA" id="ARBA00022679"/>
    </source>
</evidence>
<dbReference type="InterPro" id="IPR013785">
    <property type="entry name" value="Aldolase_TIM"/>
</dbReference>
<evidence type="ECO:0000256" key="4">
    <source>
        <dbReference type="ARBA" id="ARBA00009769"/>
    </source>
</evidence>
<dbReference type="HAMAP" id="MF_01208">
    <property type="entry name" value="PyrE"/>
    <property type="match status" value="1"/>
</dbReference>
<dbReference type="EC" id="2.4.2.10" evidence="5"/>
<dbReference type="Proteomes" id="UP000663829">
    <property type="component" value="Unassembled WGS sequence"/>
</dbReference>
<dbReference type="AlphaFoldDB" id="A0A813YQG5"/>
<dbReference type="Pfam" id="PF00156">
    <property type="entry name" value="Pribosyltran"/>
    <property type="match status" value="1"/>
</dbReference>
<feature type="binding site" evidence="15">
    <location>
        <position position="464"/>
    </location>
    <ligand>
        <name>substrate</name>
    </ligand>
</feature>
<sequence length="513" mass="58112">MSDAEQLSLQLFDIEAVKFGNFTLKSGIQSPIYIDLRVIISYPAVLRSVSQLVNDLLEKSNIECDSICGVPYTALPVASVISVEYNRPMLIRRKEAKSYGTKKMIEGIYKNNDQCLIIEDIVTTGSSVIETAQSLREHGLRVNNAIVFLDREQNGKNNLEANGITLHGRVVLKVKYRTDQDWDEMWVDNNETSLVRHVSYHSICANKQFLDVSSVLTLTELLQHLLRHKRITLDCVNQVQTFIKSNQVQLNQPNVDEKRTVVKSNYLPIREHIRTIIEEKKSNLCLSADLTNLDEIIELSKQVGDYICLLKIHCDILNDFTMEKIRQLKTISKEKNFLLFEDRKFADIGNTVSLQYTKGLSQICEWADLVTVHALPGDGILKALEESSKEVGEPRGCFLLAQMSSKGALTDEKYVKATVQYAEKYQNFVIGFIAQSRLSTSSNIDYIHCTPGVHINSSEDKFGQQYISPAEAVLQRGADVIICGRAILESNDRVQTAKLYQTEGYKAYQQKRQ</sequence>
<feature type="domain" description="Orotidine 5'-phosphate decarboxylase" evidence="16">
    <location>
        <begin position="283"/>
        <end position="500"/>
    </location>
</feature>
<name>A0A813YQG5_9BILA</name>
<dbReference type="PANTHER" id="PTHR19278">
    <property type="entry name" value="OROTATE PHOSPHORIBOSYLTRANSFERASE"/>
    <property type="match status" value="1"/>
</dbReference>
<dbReference type="SUPFAM" id="SSF51366">
    <property type="entry name" value="Ribulose-phoshate binding barrel"/>
    <property type="match status" value="1"/>
</dbReference>
<gene>
    <name evidence="17" type="ORF">GPM918_LOCUS7940</name>
    <name evidence="18" type="ORF">SRO942_LOCUS7940</name>
</gene>
<feature type="binding site" evidence="15">
    <location>
        <position position="311"/>
    </location>
    <ligand>
        <name>substrate</name>
    </ligand>
</feature>
<dbReference type="NCBIfam" id="TIGR00336">
    <property type="entry name" value="pyrE"/>
    <property type="match status" value="1"/>
</dbReference>
<dbReference type="InterPro" id="IPR001754">
    <property type="entry name" value="OMPdeCOase_dom"/>
</dbReference>
<feature type="active site" description="For OMPdecase activity" evidence="14">
    <location>
        <position position="347"/>
    </location>
</feature>
<dbReference type="Proteomes" id="UP000681722">
    <property type="component" value="Unassembled WGS sequence"/>
</dbReference>
<dbReference type="GO" id="GO:0004590">
    <property type="term" value="F:orotidine-5'-phosphate decarboxylase activity"/>
    <property type="evidence" value="ECO:0007669"/>
    <property type="project" value="UniProtKB-EC"/>
</dbReference>
<reference evidence="17" key="1">
    <citation type="submission" date="2021-02" db="EMBL/GenBank/DDBJ databases">
        <authorList>
            <person name="Nowell W R."/>
        </authorList>
    </citation>
    <scope>NUCLEOTIDE SEQUENCE</scope>
</reference>
<dbReference type="SUPFAM" id="SSF53271">
    <property type="entry name" value="PRTase-like"/>
    <property type="match status" value="1"/>
</dbReference>
<evidence type="ECO:0000259" key="16">
    <source>
        <dbReference type="SMART" id="SM00934"/>
    </source>
</evidence>
<dbReference type="Gene3D" id="3.40.50.2020">
    <property type="match status" value="1"/>
</dbReference>
<dbReference type="PROSITE" id="PS00156">
    <property type="entry name" value="OMPDECASE"/>
    <property type="match status" value="1"/>
</dbReference>
<organism evidence="17 19">
    <name type="scientific">Didymodactylos carnosus</name>
    <dbReference type="NCBI Taxonomy" id="1234261"/>
    <lineage>
        <taxon>Eukaryota</taxon>
        <taxon>Metazoa</taxon>
        <taxon>Spiralia</taxon>
        <taxon>Gnathifera</taxon>
        <taxon>Rotifera</taxon>
        <taxon>Eurotatoria</taxon>
        <taxon>Bdelloidea</taxon>
        <taxon>Philodinida</taxon>
        <taxon>Philodinidae</taxon>
        <taxon>Didymodactylos</taxon>
    </lineage>
</organism>
<evidence type="ECO:0000313" key="19">
    <source>
        <dbReference type="Proteomes" id="UP000663829"/>
    </source>
</evidence>
<evidence type="ECO:0000256" key="6">
    <source>
        <dbReference type="ARBA" id="ARBA00012321"/>
    </source>
</evidence>
<comment type="similarity">
    <text evidence="3">In the N-terminal section; belongs to the purine/pyrimidine phosphoribosyltransferase family.</text>
</comment>
<evidence type="ECO:0000256" key="10">
    <source>
        <dbReference type="ARBA" id="ARBA00022793"/>
    </source>
</evidence>
<evidence type="ECO:0000313" key="17">
    <source>
        <dbReference type="EMBL" id="CAF0887475.1"/>
    </source>
</evidence>
<comment type="pathway">
    <text evidence="2">Pyrimidine metabolism; UMP biosynthesis via de novo pathway; UMP from orotate: step 1/2.</text>
</comment>
<keyword evidence="8" id="KW-0328">Glycosyltransferase</keyword>
<dbReference type="InterPro" id="IPR023031">
    <property type="entry name" value="OPRT"/>
</dbReference>
<dbReference type="InterPro" id="IPR029057">
    <property type="entry name" value="PRTase-like"/>
</dbReference>
<evidence type="ECO:0000256" key="1">
    <source>
        <dbReference type="ARBA" id="ARBA00004861"/>
    </source>
</evidence>
<evidence type="ECO:0000256" key="5">
    <source>
        <dbReference type="ARBA" id="ARBA00011971"/>
    </source>
</evidence>
<keyword evidence="11" id="KW-0665">Pyrimidine biosynthesis</keyword>
<evidence type="ECO:0000256" key="8">
    <source>
        <dbReference type="ARBA" id="ARBA00022676"/>
    </source>
</evidence>
<accession>A0A813YQG5</accession>
<keyword evidence="10" id="KW-0210">Decarboxylase</keyword>
<dbReference type="UniPathway" id="UPA00070">
    <property type="reaction ID" value="UER00119"/>
</dbReference>
<dbReference type="OrthoDB" id="10263753at2759"/>
<dbReference type="CDD" id="cd04725">
    <property type="entry name" value="OMP_decarboxylase_like"/>
    <property type="match status" value="1"/>
</dbReference>
<comment type="pathway">
    <text evidence="1">Pyrimidine metabolism; UMP biosynthesis via de novo pathway; UMP from orotate: step 2/2.</text>
</comment>
<protein>
    <recommendedName>
        <fullName evidence="7">Uridine 5'-monophosphate synthase</fullName>
        <ecNumber evidence="5">2.4.2.10</ecNumber>
        <ecNumber evidence="6">4.1.1.23</ecNumber>
    </recommendedName>
</protein>
<dbReference type="EMBL" id="CAJNOQ010001335">
    <property type="protein sequence ID" value="CAF0887475.1"/>
    <property type="molecule type" value="Genomic_DNA"/>
</dbReference>
<evidence type="ECO:0000256" key="12">
    <source>
        <dbReference type="ARBA" id="ARBA00023239"/>
    </source>
</evidence>
<dbReference type="InterPro" id="IPR018089">
    <property type="entry name" value="OMPdecase_AS"/>
</dbReference>
<dbReference type="NCBIfam" id="TIGR01740">
    <property type="entry name" value="pyrF"/>
    <property type="match status" value="1"/>
</dbReference>
<dbReference type="EC" id="4.1.1.23" evidence="6"/>
<evidence type="ECO:0000256" key="15">
    <source>
        <dbReference type="PIRSR" id="PIRSR614732-2"/>
    </source>
</evidence>
<dbReference type="InterPro" id="IPR014732">
    <property type="entry name" value="OMPdecase"/>
</dbReference>
<comment type="similarity">
    <text evidence="4">In the C-terminal section; belongs to the OMP decarboxylase family.</text>
</comment>
<feature type="binding site" evidence="15">
    <location>
        <position position="484"/>
    </location>
    <ligand>
        <name>substrate</name>
    </ligand>
</feature>
<feature type="active site" description="For OMPdecase activity" evidence="14">
    <location>
        <position position="344"/>
    </location>
</feature>
<feature type="binding site" evidence="15">
    <location>
        <position position="404"/>
    </location>
    <ligand>
        <name>substrate</name>
    </ligand>
</feature>
<evidence type="ECO:0000313" key="18">
    <source>
        <dbReference type="EMBL" id="CAF3672440.1"/>
    </source>
</evidence>
<evidence type="ECO:0000256" key="3">
    <source>
        <dbReference type="ARBA" id="ARBA00006221"/>
    </source>
</evidence>
<evidence type="ECO:0000256" key="13">
    <source>
        <dbReference type="ARBA" id="ARBA00023268"/>
    </source>
</evidence>
<keyword evidence="19" id="KW-1185">Reference proteome</keyword>
<dbReference type="PANTHER" id="PTHR19278:SF9">
    <property type="entry name" value="URIDINE 5'-MONOPHOSPHATE SYNTHASE"/>
    <property type="match status" value="1"/>
</dbReference>
<feature type="binding site" evidence="15">
    <location>
        <position position="485"/>
    </location>
    <ligand>
        <name>substrate</name>
    </ligand>
</feature>
<dbReference type="GO" id="GO:0006207">
    <property type="term" value="P:'de novo' pyrimidine nucleobase biosynthetic process"/>
    <property type="evidence" value="ECO:0007669"/>
    <property type="project" value="InterPro"/>
</dbReference>
<dbReference type="GO" id="GO:0044205">
    <property type="term" value="P:'de novo' UMP biosynthetic process"/>
    <property type="evidence" value="ECO:0007669"/>
    <property type="project" value="UniProtKB-UniPathway"/>
</dbReference>
<proteinExistence type="inferred from homology"/>
<dbReference type="Gene3D" id="3.20.20.70">
    <property type="entry name" value="Aldolase class I"/>
    <property type="match status" value="1"/>
</dbReference>
<feature type="active site" description="For OMPdecase activity" evidence="14">
    <location>
        <position position="342"/>
    </location>
</feature>
<dbReference type="SMART" id="SM00934">
    <property type="entry name" value="OMPdecase"/>
    <property type="match status" value="1"/>
</dbReference>
<dbReference type="GO" id="GO:0004588">
    <property type="term" value="F:orotate phosphoribosyltransferase activity"/>
    <property type="evidence" value="ECO:0007669"/>
    <property type="project" value="UniProtKB-EC"/>
</dbReference>
<comment type="caution">
    <text evidence="17">The sequence shown here is derived from an EMBL/GenBank/DDBJ whole genome shotgun (WGS) entry which is preliminary data.</text>
</comment>
<evidence type="ECO:0000256" key="2">
    <source>
        <dbReference type="ARBA" id="ARBA00004889"/>
    </source>
</evidence>
<keyword evidence="9" id="KW-0808">Transferase</keyword>
<keyword evidence="12" id="KW-0456">Lyase</keyword>
<feature type="binding site" evidence="15">
    <location>
        <position position="289"/>
    </location>
    <ligand>
        <name>substrate</name>
    </ligand>
</feature>
<evidence type="ECO:0000256" key="7">
    <source>
        <dbReference type="ARBA" id="ARBA00015047"/>
    </source>
</evidence>
<dbReference type="CDD" id="cd06223">
    <property type="entry name" value="PRTases_typeI"/>
    <property type="match status" value="1"/>
</dbReference>
<dbReference type="Pfam" id="PF00215">
    <property type="entry name" value="OMPdecase"/>
    <property type="match status" value="1"/>
</dbReference>
<dbReference type="InterPro" id="IPR011060">
    <property type="entry name" value="RibuloseP-bd_barrel"/>
</dbReference>
<dbReference type="FunFam" id="3.40.50.2020:FF:000025">
    <property type="entry name" value="Uridine monophosphate synthetase"/>
    <property type="match status" value="1"/>
</dbReference>
<dbReference type="InterPro" id="IPR004467">
    <property type="entry name" value="Or_phspho_trans_dom"/>
</dbReference>
<keyword evidence="13" id="KW-0511">Multifunctional enzyme</keyword>
<evidence type="ECO:0000256" key="11">
    <source>
        <dbReference type="ARBA" id="ARBA00022975"/>
    </source>
</evidence>
<evidence type="ECO:0000256" key="14">
    <source>
        <dbReference type="PIRSR" id="PIRSR614732-1"/>
    </source>
</evidence>
<dbReference type="InterPro" id="IPR000836">
    <property type="entry name" value="PRTase_dom"/>
</dbReference>
<dbReference type="EMBL" id="CAJOBC010001335">
    <property type="protein sequence ID" value="CAF3672440.1"/>
    <property type="molecule type" value="Genomic_DNA"/>
</dbReference>
<dbReference type="FunFam" id="3.20.20.70:FF:000114">
    <property type="entry name" value="Decarboxylase,orotidine phosphate"/>
    <property type="match status" value="1"/>
</dbReference>